<comment type="caution">
    <text evidence="2">The sequence shown here is derived from an EMBL/GenBank/DDBJ whole genome shotgun (WGS) entry which is preliminary data.</text>
</comment>
<proteinExistence type="inferred from homology"/>
<protein>
    <submittedName>
        <fullName evidence="2">Flagellar biosynthesis protein FlhB</fullName>
    </submittedName>
</protein>
<reference evidence="2 3" key="1">
    <citation type="journal article" date="2019" name="Appl. Environ. Microbiol.">
        <title>Environmental Evidence and Genomic Insight of Iron-oxidizing Bacteria Preference Towards More Corrosion Resistant Stainless Steel at Higher Salinities.</title>
        <authorList>
            <person name="Garrison C.E."/>
            <person name="Price K.A."/>
            <person name="Field E.K."/>
        </authorList>
    </citation>
    <scope>NUCLEOTIDE SEQUENCE [LARGE SCALE GENOMIC DNA]</scope>
    <source>
        <strain evidence="2 3">P3</strain>
    </source>
</reference>
<dbReference type="GO" id="GO:0009306">
    <property type="term" value="P:protein secretion"/>
    <property type="evidence" value="ECO:0007669"/>
    <property type="project" value="InterPro"/>
</dbReference>
<name>A0A5R9GEB8_9PROT</name>
<evidence type="ECO:0000313" key="3">
    <source>
        <dbReference type="Proteomes" id="UP000306585"/>
    </source>
</evidence>
<dbReference type="InterPro" id="IPR029025">
    <property type="entry name" value="T3SS_substrate_exporter_C"/>
</dbReference>
<keyword evidence="2" id="KW-0282">Flagellum</keyword>
<keyword evidence="3" id="KW-1185">Reference proteome</keyword>
<evidence type="ECO:0000313" key="2">
    <source>
        <dbReference type="EMBL" id="TLS65461.1"/>
    </source>
</evidence>
<dbReference type="AlphaFoldDB" id="A0A5R9GEB8"/>
<comment type="similarity">
    <text evidence="1">Belongs to the type III secretion exporter family.</text>
</comment>
<dbReference type="EMBL" id="VBRY01000017">
    <property type="protein sequence ID" value="TLS65461.1"/>
    <property type="molecule type" value="Genomic_DNA"/>
</dbReference>
<dbReference type="Gene3D" id="3.40.1690.10">
    <property type="entry name" value="secretion proteins EscU"/>
    <property type="match status" value="1"/>
</dbReference>
<keyword evidence="2" id="KW-0969">Cilium</keyword>
<dbReference type="SUPFAM" id="SSF160544">
    <property type="entry name" value="EscU C-terminal domain-like"/>
    <property type="match status" value="1"/>
</dbReference>
<organism evidence="2 3">
    <name type="scientific">Mariprofundus erugo</name>
    <dbReference type="NCBI Taxonomy" id="2528639"/>
    <lineage>
        <taxon>Bacteria</taxon>
        <taxon>Pseudomonadati</taxon>
        <taxon>Pseudomonadota</taxon>
        <taxon>Candidatius Mariprofundia</taxon>
        <taxon>Mariprofundales</taxon>
        <taxon>Mariprofundaceae</taxon>
        <taxon>Mariprofundus</taxon>
    </lineage>
</organism>
<dbReference type="PANTHER" id="PTHR30531:SF12">
    <property type="entry name" value="FLAGELLAR BIOSYNTHETIC PROTEIN FLHB"/>
    <property type="match status" value="1"/>
</dbReference>
<gene>
    <name evidence="2" type="ORF">FEF65_12940</name>
</gene>
<dbReference type="InterPro" id="IPR006135">
    <property type="entry name" value="T3SS_substrate_exporter"/>
</dbReference>
<dbReference type="GO" id="GO:0005886">
    <property type="term" value="C:plasma membrane"/>
    <property type="evidence" value="ECO:0007669"/>
    <property type="project" value="TreeGrafter"/>
</dbReference>
<sequence length="102" mass="11310">MSTHDQPPAQQQAIALSWDPYLDEAPVMTAKGSGLLADEIIRLAREHHIPIREDRDLLQIFSQLDVGATIPAAAHTAIAEILAYIYWSNQQYGEIFGSDPQP</sequence>
<keyword evidence="2" id="KW-0966">Cell projection</keyword>
<dbReference type="RefSeq" id="WP_138240244.1">
    <property type="nucleotide sequence ID" value="NZ_VBRY01000017.1"/>
</dbReference>
<dbReference type="Proteomes" id="UP000306585">
    <property type="component" value="Unassembled WGS sequence"/>
</dbReference>
<dbReference type="PANTHER" id="PTHR30531">
    <property type="entry name" value="FLAGELLAR BIOSYNTHETIC PROTEIN FLHB"/>
    <property type="match status" value="1"/>
</dbReference>
<dbReference type="Pfam" id="PF01312">
    <property type="entry name" value="Bac_export_2"/>
    <property type="match status" value="1"/>
</dbReference>
<evidence type="ECO:0000256" key="1">
    <source>
        <dbReference type="ARBA" id="ARBA00010690"/>
    </source>
</evidence>
<accession>A0A5R9GEB8</accession>